<dbReference type="EMBL" id="CAJEWN010000140">
    <property type="protein sequence ID" value="CAD2168391.1"/>
    <property type="molecule type" value="Genomic_DNA"/>
</dbReference>
<sequence length="112" mass="13865">MYTISITGKVVPTSVRQWIFRFRYQKVPKIPKSYRYEHYDQLTVQVCQMNIEFHHTPLLAKLFLRHRFFRDFDLFLRQGRFALMKSDVYYASYHRMYFVNFVDKICIEKFLC</sequence>
<dbReference type="AlphaFoldDB" id="A0A6V7V2J0"/>
<proteinExistence type="predicted"/>
<dbReference type="Proteomes" id="UP000580250">
    <property type="component" value="Unassembled WGS sequence"/>
</dbReference>
<dbReference type="PANTHER" id="PTHR22989">
    <property type="entry name" value="UNCHARACTERIZED DUF13 C.ELEGANS"/>
    <property type="match status" value="1"/>
</dbReference>
<reference evidence="1 2" key="1">
    <citation type="submission" date="2020-08" db="EMBL/GenBank/DDBJ databases">
        <authorList>
            <person name="Koutsovoulos G."/>
            <person name="Danchin GJ E."/>
        </authorList>
    </citation>
    <scope>NUCLEOTIDE SEQUENCE [LARGE SCALE GENOMIC DNA]</scope>
</reference>
<dbReference type="PANTHER" id="PTHR22989:SF4">
    <property type="entry name" value="METHYLTRANSFERASE FKBM DOMAIN-CONTAINING PROTEIN"/>
    <property type="match status" value="1"/>
</dbReference>
<organism evidence="1 2">
    <name type="scientific">Meloidogyne enterolobii</name>
    <name type="common">Root-knot nematode worm</name>
    <name type="synonym">Meloidogyne mayaguensis</name>
    <dbReference type="NCBI Taxonomy" id="390850"/>
    <lineage>
        <taxon>Eukaryota</taxon>
        <taxon>Metazoa</taxon>
        <taxon>Ecdysozoa</taxon>
        <taxon>Nematoda</taxon>
        <taxon>Chromadorea</taxon>
        <taxon>Rhabditida</taxon>
        <taxon>Tylenchina</taxon>
        <taxon>Tylenchomorpha</taxon>
        <taxon>Tylenchoidea</taxon>
        <taxon>Meloidogynidae</taxon>
        <taxon>Meloidogyninae</taxon>
        <taxon>Meloidogyne</taxon>
    </lineage>
</organism>
<dbReference type="OrthoDB" id="5775722at2759"/>
<accession>A0A6V7V2J0</accession>
<evidence type="ECO:0000313" key="2">
    <source>
        <dbReference type="Proteomes" id="UP000580250"/>
    </source>
</evidence>
<evidence type="ECO:0000313" key="1">
    <source>
        <dbReference type="EMBL" id="CAD2168391.1"/>
    </source>
</evidence>
<gene>
    <name evidence="1" type="ORF">MENT_LOCUS19759</name>
</gene>
<name>A0A6V7V2J0_MELEN</name>
<comment type="caution">
    <text evidence="1">The sequence shown here is derived from an EMBL/GenBank/DDBJ whole genome shotgun (WGS) entry which is preliminary data.</text>
</comment>
<protein>
    <submittedName>
        <fullName evidence="1">Uncharacterized protein</fullName>
    </submittedName>
</protein>